<dbReference type="Pfam" id="PF08346">
    <property type="entry name" value="AntA"/>
    <property type="match status" value="1"/>
</dbReference>
<dbReference type="EMBL" id="LXEN01000145">
    <property type="protein sequence ID" value="OAT22837.1"/>
    <property type="molecule type" value="Genomic_DNA"/>
</dbReference>
<dbReference type="RefSeq" id="WP_066752425.1">
    <property type="nucleotide sequence ID" value="NZ_LXEN01000145.1"/>
</dbReference>
<name>A0A198FD93_9GAMM</name>
<organism evidence="2 3">
    <name type="scientific">Proteus myxofaciens ATCC 19692</name>
    <dbReference type="NCBI Taxonomy" id="1354337"/>
    <lineage>
        <taxon>Bacteria</taxon>
        <taxon>Pseudomonadati</taxon>
        <taxon>Pseudomonadota</taxon>
        <taxon>Gammaproteobacteria</taxon>
        <taxon>Enterobacterales</taxon>
        <taxon>Morganellaceae</taxon>
        <taxon>Proteus</taxon>
    </lineage>
</organism>
<dbReference type="Proteomes" id="UP000094023">
    <property type="component" value="Unassembled WGS sequence"/>
</dbReference>
<dbReference type="OrthoDB" id="79831at2"/>
<feature type="domain" description="AntA/AntB antirepressor" evidence="1">
    <location>
        <begin position="47"/>
        <end position="130"/>
    </location>
</feature>
<protein>
    <submittedName>
        <fullName evidence="2">AntA/AntB family antirepressor</fullName>
    </submittedName>
</protein>
<dbReference type="PATRIC" id="fig|1354337.4.peg.2924"/>
<keyword evidence="3" id="KW-1185">Reference proteome</keyword>
<dbReference type="AlphaFoldDB" id="A0A198FD93"/>
<evidence type="ECO:0000259" key="1">
    <source>
        <dbReference type="Pfam" id="PF08346"/>
    </source>
</evidence>
<evidence type="ECO:0000313" key="3">
    <source>
        <dbReference type="Proteomes" id="UP000094023"/>
    </source>
</evidence>
<comment type="caution">
    <text evidence="2">The sequence shown here is derived from an EMBL/GenBank/DDBJ whole genome shotgun (WGS) entry which is preliminary data.</text>
</comment>
<proteinExistence type="predicted"/>
<dbReference type="InterPro" id="IPR013557">
    <property type="entry name" value="AntA/B_antirep"/>
</dbReference>
<accession>A0A198FD93</accession>
<dbReference type="STRING" id="1354337.M983_2850"/>
<evidence type="ECO:0000313" key="2">
    <source>
        <dbReference type="EMBL" id="OAT22837.1"/>
    </source>
</evidence>
<reference evidence="2 3" key="1">
    <citation type="submission" date="2016-04" db="EMBL/GenBank/DDBJ databases">
        <title>ATOL: Assembling a taxonomically balanced genome-scale reconstruction of the evolutionary history of the Enterobacteriaceae.</title>
        <authorList>
            <person name="Plunkett G.III."/>
            <person name="Neeno-Eckwall E.C."/>
            <person name="Glasner J.D."/>
            <person name="Perna N.T."/>
        </authorList>
    </citation>
    <scope>NUCLEOTIDE SEQUENCE [LARGE SCALE GENOMIC DNA]</scope>
    <source>
        <strain evidence="2 3">ATCC 19692</strain>
    </source>
</reference>
<sequence>MKLKNNSLNAGGFAHPKFKTSDIKELSFAEMLPVIQGNINGQIINAVSAKALHEALGVGRDFSTWIIGRVNEYAFVEGTDYQSDNDLNIRCLLNEQYSPILGNNTKRGRPEKDYLLTLGMAKELAMVERTEQGRLIRQYFIKCEEALHKVAPTITKQLRHQLKSRLKVASYFKPMCSALDLARMEQGKNTLPHHYTTESNMLNRIVLGGLTAKAWAKQNGIIGNPRDAMSETQLEHLSYLEQTNTTLIELGMDYHARKDKLIGLSQKWLAQRVEVAQ</sequence>
<gene>
    <name evidence="2" type="ORF">M983_2850</name>
</gene>